<gene>
    <name evidence="2" type="ORF">G0Q07_18230</name>
</gene>
<dbReference type="Gene3D" id="3.40.630.30">
    <property type="match status" value="1"/>
</dbReference>
<dbReference type="InterPro" id="IPR016181">
    <property type="entry name" value="Acyl_CoA_acyltransferase"/>
</dbReference>
<sequence length="148" mass="17181">MVIRQATLNDHKTLVDFQLAMAHETEGIELHRPTVEKGVAAVLNNSTKGNYYVAEINGQVVSSLLTTFEWSDWRNGTILWIQSVYVMPDFRRKGVYRSMYAHIKEKVMQTDDLNGIRLYADKTNAAAQKTYEKLGMNQEHYVMFEWMK</sequence>
<keyword evidence="2" id="KW-0808">Transferase</keyword>
<dbReference type="InterPro" id="IPR000182">
    <property type="entry name" value="GNAT_dom"/>
</dbReference>
<keyword evidence="3" id="KW-1185">Reference proteome</keyword>
<dbReference type="Proteomes" id="UP000474630">
    <property type="component" value="Chromosome"/>
</dbReference>
<dbReference type="CDD" id="cd04301">
    <property type="entry name" value="NAT_SF"/>
    <property type="match status" value="1"/>
</dbReference>
<organism evidence="2 3">
    <name type="scientific">Draconibacterium halophilum</name>
    <dbReference type="NCBI Taxonomy" id="2706887"/>
    <lineage>
        <taxon>Bacteria</taxon>
        <taxon>Pseudomonadati</taxon>
        <taxon>Bacteroidota</taxon>
        <taxon>Bacteroidia</taxon>
        <taxon>Marinilabiliales</taxon>
        <taxon>Prolixibacteraceae</taxon>
        <taxon>Draconibacterium</taxon>
    </lineage>
</organism>
<protein>
    <submittedName>
        <fullName evidence="2">GNAT family N-acetyltransferase</fullName>
    </submittedName>
</protein>
<dbReference type="EMBL" id="CP048409">
    <property type="protein sequence ID" value="QIA09525.1"/>
    <property type="molecule type" value="Genomic_DNA"/>
</dbReference>
<proteinExistence type="predicted"/>
<dbReference type="GO" id="GO:0016747">
    <property type="term" value="F:acyltransferase activity, transferring groups other than amino-acyl groups"/>
    <property type="evidence" value="ECO:0007669"/>
    <property type="project" value="InterPro"/>
</dbReference>
<accession>A0A6C0RIT7</accession>
<feature type="domain" description="N-acetyltransferase" evidence="1">
    <location>
        <begin position="1"/>
        <end position="148"/>
    </location>
</feature>
<evidence type="ECO:0000259" key="1">
    <source>
        <dbReference type="PROSITE" id="PS51186"/>
    </source>
</evidence>
<dbReference type="Pfam" id="PF00583">
    <property type="entry name" value="Acetyltransf_1"/>
    <property type="match status" value="1"/>
</dbReference>
<dbReference type="KEGG" id="drc:G0Q07_18230"/>
<dbReference type="PROSITE" id="PS51186">
    <property type="entry name" value="GNAT"/>
    <property type="match status" value="1"/>
</dbReference>
<dbReference type="AlphaFoldDB" id="A0A6C0RIT7"/>
<evidence type="ECO:0000313" key="3">
    <source>
        <dbReference type="Proteomes" id="UP000474630"/>
    </source>
</evidence>
<reference evidence="2 3" key="1">
    <citation type="submission" date="2020-02" db="EMBL/GenBank/DDBJ databases">
        <title>Genome sequencing for Draconibacterium sp. strain M1.</title>
        <authorList>
            <person name="Park S.-J."/>
        </authorList>
    </citation>
    <scope>NUCLEOTIDE SEQUENCE [LARGE SCALE GENOMIC DNA]</scope>
    <source>
        <strain evidence="2 3">M1</strain>
    </source>
</reference>
<dbReference type="RefSeq" id="WP_163348496.1">
    <property type="nucleotide sequence ID" value="NZ_CP048409.1"/>
</dbReference>
<name>A0A6C0RIT7_9BACT</name>
<dbReference type="SUPFAM" id="SSF55729">
    <property type="entry name" value="Acyl-CoA N-acyltransferases (Nat)"/>
    <property type="match status" value="1"/>
</dbReference>
<evidence type="ECO:0000313" key="2">
    <source>
        <dbReference type="EMBL" id="QIA09525.1"/>
    </source>
</evidence>